<feature type="region of interest" description="Disordered" evidence="3">
    <location>
        <begin position="1"/>
        <end position="102"/>
    </location>
</feature>
<dbReference type="Proteomes" id="UP000838763">
    <property type="component" value="Unassembled WGS sequence"/>
</dbReference>
<feature type="region of interest" description="Disordered" evidence="3">
    <location>
        <begin position="156"/>
        <end position="178"/>
    </location>
</feature>
<keyword evidence="2" id="KW-0378">Hydrolase</keyword>
<evidence type="ECO:0000256" key="3">
    <source>
        <dbReference type="SAM" id="MobiDB-lite"/>
    </source>
</evidence>
<dbReference type="SMART" id="SM00910">
    <property type="entry name" value="HIRAN"/>
    <property type="match status" value="1"/>
</dbReference>
<keyword evidence="1" id="KW-0479">Metal-binding</keyword>
<feature type="compositionally biased region" description="Pro residues" evidence="3">
    <location>
        <begin position="62"/>
        <end position="72"/>
    </location>
</feature>
<keyword evidence="6" id="KW-1185">Reference proteome</keyword>
<evidence type="ECO:0000259" key="4">
    <source>
        <dbReference type="SMART" id="SM00910"/>
    </source>
</evidence>
<dbReference type="GO" id="GO:0008270">
    <property type="term" value="F:zinc ion binding"/>
    <property type="evidence" value="ECO:0007669"/>
    <property type="project" value="InterPro"/>
</dbReference>
<evidence type="ECO:0000256" key="1">
    <source>
        <dbReference type="ARBA" id="ARBA00022723"/>
    </source>
</evidence>
<gene>
    <name evidence="5" type="ORF">PPNO1_LOCUS8580</name>
</gene>
<organism evidence="5 6">
    <name type="scientific">Parascedosporium putredinis</name>
    <dbReference type="NCBI Taxonomy" id="1442378"/>
    <lineage>
        <taxon>Eukaryota</taxon>
        <taxon>Fungi</taxon>
        <taxon>Dikarya</taxon>
        <taxon>Ascomycota</taxon>
        <taxon>Pezizomycotina</taxon>
        <taxon>Sordariomycetes</taxon>
        <taxon>Hypocreomycetidae</taxon>
        <taxon>Microascales</taxon>
        <taxon>Microascaceae</taxon>
        <taxon>Parascedosporium</taxon>
    </lineage>
</organism>
<proteinExistence type="predicted"/>
<name>A0A9P1MD33_9PEZI</name>
<dbReference type="AlphaFoldDB" id="A0A9P1MD33"/>
<dbReference type="GO" id="GO:0003676">
    <property type="term" value="F:nucleic acid binding"/>
    <property type="evidence" value="ECO:0007669"/>
    <property type="project" value="InterPro"/>
</dbReference>
<feature type="compositionally biased region" description="Low complexity" evidence="3">
    <location>
        <begin position="32"/>
        <end position="48"/>
    </location>
</feature>
<dbReference type="OrthoDB" id="2801544at2759"/>
<comment type="caution">
    <text evidence="5">The sequence shown here is derived from an EMBL/GenBank/DDBJ whole genome shotgun (WGS) entry which is preliminary data.</text>
</comment>
<accession>A0A9P1MD33</accession>
<dbReference type="GO" id="GO:0016818">
    <property type="term" value="F:hydrolase activity, acting on acid anhydrides, in phosphorus-containing anhydrides"/>
    <property type="evidence" value="ECO:0007669"/>
    <property type="project" value="InterPro"/>
</dbReference>
<evidence type="ECO:0000313" key="6">
    <source>
        <dbReference type="Proteomes" id="UP000838763"/>
    </source>
</evidence>
<reference evidence="5" key="1">
    <citation type="submission" date="2022-11" db="EMBL/GenBank/DDBJ databases">
        <authorList>
            <person name="Scott C."/>
            <person name="Bruce N."/>
        </authorList>
    </citation>
    <scope>NUCLEOTIDE SEQUENCE</scope>
</reference>
<dbReference type="Pfam" id="PF08797">
    <property type="entry name" value="HIRAN"/>
    <property type="match status" value="1"/>
</dbReference>
<sequence>MADLSPSGRPAKKQRLSGEYGTATHDQTPGDSSPRAAASRPRALLLRPGGPESPEKRGGPIIPAPRPPPPSSPSQWQQARIHTACHAPAASSEPPTLQHESSSVAFDPEMFESFVGHKVEPDVLDLIRQHSNGNLERAVNMASSAASAPAALERGRSAAAALPESNGLPSRSRQRQRQPRYIGAFGVEGWATRSGHNMLRHGDAVKIERQKIQAPQTTPKGQIKIGVPIVTARMTAAAARRVDVIVRFTNAAGAELGRLSKETANWVSTLMDQGICRFEGACVYAPERMRTNDTIFLQLRVYLLPSAFQATVLHPSDDIATSFREEDETTQEKDLRLRQVALVRLFQEINVLPSTLSAQDTKQQRQGLLEAAELDEKGQGSPKGQQCQC</sequence>
<evidence type="ECO:0000256" key="2">
    <source>
        <dbReference type="ARBA" id="ARBA00022801"/>
    </source>
</evidence>
<dbReference type="EMBL" id="CALLCH030000019">
    <property type="protein sequence ID" value="CAI4219009.1"/>
    <property type="molecule type" value="Genomic_DNA"/>
</dbReference>
<feature type="compositionally biased region" description="Polar residues" evidence="3">
    <location>
        <begin position="93"/>
        <end position="102"/>
    </location>
</feature>
<feature type="domain" description="HIRAN" evidence="4">
    <location>
        <begin position="182"/>
        <end position="303"/>
    </location>
</feature>
<evidence type="ECO:0000313" key="5">
    <source>
        <dbReference type="EMBL" id="CAI4219009.1"/>
    </source>
</evidence>
<dbReference type="InterPro" id="IPR014905">
    <property type="entry name" value="HIRAN"/>
</dbReference>
<protein>
    <recommendedName>
        <fullName evidence="4">HIRAN domain-containing protein</fullName>
    </recommendedName>
</protein>
<dbReference type="Pfam" id="PF24975">
    <property type="entry name" value="UBA_Rad5"/>
    <property type="match status" value="1"/>
</dbReference>